<keyword evidence="1" id="KW-1133">Transmembrane helix</keyword>
<feature type="transmembrane region" description="Helical" evidence="1">
    <location>
        <begin position="392"/>
        <end position="409"/>
    </location>
</feature>
<name>A0A371IX01_9FIRM</name>
<organism evidence="2 3">
    <name type="scientific">Romboutsia maritimum</name>
    <dbReference type="NCBI Taxonomy" id="2020948"/>
    <lineage>
        <taxon>Bacteria</taxon>
        <taxon>Bacillati</taxon>
        <taxon>Bacillota</taxon>
        <taxon>Clostridia</taxon>
        <taxon>Peptostreptococcales</taxon>
        <taxon>Peptostreptococcaceae</taxon>
        <taxon>Romboutsia</taxon>
    </lineage>
</organism>
<sequence length="418" mass="48204">MKKIIQLLLVMVLMLGGISESLVTVYSQDNDTNEAYKAYYKFLDNLIYGDDKDGGGIGVYSSKLSDPINENIKQEKGIIYAGLGDLDNDENKDLVCMYLNGDNYYNLEVYDFKKGKLNKVFSTRQPLNIGLQDSNSISTVHKGEKTYIGTYEYLKKDMGFDEVYKFYDFKGKSIDVENLEISCNLTLEQQKDVVDKKVDQSQFYTYKQTKNNSTKKLKKEKFEDILDSYQQGETFLMEHSSGTFYTQLDLNRNSEQINEFLVSLLIESMPRYSFEDVDDTISDSPKLKKFLTTSMKEEISKPQIKKAYEIEDGYYYLAINGKKSVQGKLETSPDVYFAVVKNTGSGDFKMLRLENKPFNNEDDIKSYISKLKDEGTSNEKTKNNIILKYKKVIIGVLALLILFILFFFIRKINNKNKK</sequence>
<reference evidence="2 3" key="1">
    <citation type="journal article" date="2017" name="Genome Announc.">
        <title>Draft Genome Sequence of Romboutsia maritimum sp. nov. Strain CCRI-22766(T), Isolated from Coastal Estuarine Mud.</title>
        <authorList>
            <person name="Maheux A.F."/>
            <person name="Boudreau D.K."/>
            <person name="Berube E."/>
            <person name="Boissinot M."/>
            <person name="Raymond F."/>
            <person name="Brodeur S."/>
            <person name="Corbeil J."/>
            <person name="Brightwell G."/>
            <person name="Broda D."/>
            <person name="Omar R.F."/>
            <person name="Bergeron M.G."/>
        </authorList>
    </citation>
    <scope>NUCLEOTIDE SEQUENCE [LARGE SCALE GENOMIC DNA]</scope>
    <source>
        <strain evidence="2 3">CCRI-22766</strain>
    </source>
</reference>
<keyword evidence="3" id="KW-1185">Reference proteome</keyword>
<comment type="caution">
    <text evidence="2">The sequence shown here is derived from an EMBL/GenBank/DDBJ whole genome shotgun (WGS) entry which is preliminary data.</text>
</comment>
<evidence type="ECO:0000256" key="1">
    <source>
        <dbReference type="SAM" id="Phobius"/>
    </source>
</evidence>
<keyword evidence="1" id="KW-0812">Transmembrane</keyword>
<keyword evidence="1" id="KW-0472">Membrane</keyword>
<evidence type="ECO:0000313" key="3">
    <source>
        <dbReference type="Proteomes" id="UP000243494"/>
    </source>
</evidence>
<accession>A0A371IX01</accession>
<evidence type="ECO:0000313" key="2">
    <source>
        <dbReference type="EMBL" id="RDY25010.1"/>
    </source>
</evidence>
<dbReference type="EMBL" id="NOJZ02000001">
    <property type="protein sequence ID" value="RDY25010.1"/>
    <property type="molecule type" value="Genomic_DNA"/>
</dbReference>
<dbReference type="AlphaFoldDB" id="A0A371IX01"/>
<proteinExistence type="predicted"/>
<dbReference type="Proteomes" id="UP000243494">
    <property type="component" value="Unassembled WGS sequence"/>
</dbReference>
<dbReference type="RefSeq" id="WP_095405766.1">
    <property type="nucleotide sequence ID" value="NZ_NOJZ02000001.1"/>
</dbReference>
<protein>
    <submittedName>
        <fullName evidence="2">Uncharacterized protein</fullName>
    </submittedName>
</protein>
<gene>
    <name evidence="2" type="ORF">CHF27_002070</name>
</gene>